<dbReference type="EMBL" id="KN823108">
    <property type="protein sequence ID" value="KIO22503.1"/>
    <property type="molecule type" value="Genomic_DNA"/>
</dbReference>
<gene>
    <name evidence="1" type="ORF">M407DRAFT_117567</name>
</gene>
<sequence>MLADSKRRRLSALYAVIHAHVLDAGQGPFLVSVPVPMGIKLSSAVRRDISSKIVQYKLPTTLPHESPLLCDLQPLSKRSVHCVSRRTL</sequence>
<accession>A0A0C3KMB6</accession>
<reference evidence="2" key="2">
    <citation type="submission" date="2015-01" db="EMBL/GenBank/DDBJ databases">
        <title>Evolutionary Origins and Diversification of the Mycorrhizal Mutualists.</title>
        <authorList>
            <consortium name="DOE Joint Genome Institute"/>
            <consortium name="Mycorrhizal Genomics Consortium"/>
            <person name="Kohler A."/>
            <person name="Kuo A."/>
            <person name="Nagy L.G."/>
            <person name="Floudas D."/>
            <person name="Copeland A."/>
            <person name="Barry K.W."/>
            <person name="Cichocki N."/>
            <person name="Veneault-Fourrey C."/>
            <person name="LaButti K."/>
            <person name="Lindquist E.A."/>
            <person name="Lipzen A."/>
            <person name="Lundell T."/>
            <person name="Morin E."/>
            <person name="Murat C."/>
            <person name="Riley R."/>
            <person name="Ohm R."/>
            <person name="Sun H."/>
            <person name="Tunlid A."/>
            <person name="Henrissat B."/>
            <person name="Grigoriev I.V."/>
            <person name="Hibbett D.S."/>
            <person name="Martin F."/>
        </authorList>
    </citation>
    <scope>NUCLEOTIDE SEQUENCE [LARGE SCALE GENOMIC DNA]</scope>
    <source>
        <strain evidence="2">MUT 4182</strain>
    </source>
</reference>
<evidence type="ECO:0000313" key="1">
    <source>
        <dbReference type="EMBL" id="KIO22503.1"/>
    </source>
</evidence>
<protein>
    <submittedName>
        <fullName evidence="1">Uncharacterized protein</fullName>
    </submittedName>
</protein>
<dbReference type="HOGENOM" id="CLU_2470721_0_0_1"/>
<proteinExistence type="predicted"/>
<keyword evidence="2" id="KW-1185">Reference proteome</keyword>
<dbReference type="AlphaFoldDB" id="A0A0C3KMB6"/>
<evidence type="ECO:0000313" key="2">
    <source>
        <dbReference type="Proteomes" id="UP000054248"/>
    </source>
</evidence>
<dbReference type="Proteomes" id="UP000054248">
    <property type="component" value="Unassembled WGS sequence"/>
</dbReference>
<name>A0A0C3KMB6_9AGAM</name>
<reference evidence="1 2" key="1">
    <citation type="submission" date="2014-04" db="EMBL/GenBank/DDBJ databases">
        <authorList>
            <consortium name="DOE Joint Genome Institute"/>
            <person name="Kuo A."/>
            <person name="Girlanda M."/>
            <person name="Perotto S."/>
            <person name="Kohler A."/>
            <person name="Nagy L.G."/>
            <person name="Floudas D."/>
            <person name="Copeland A."/>
            <person name="Barry K.W."/>
            <person name="Cichocki N."/>
            <person name="Veneault-Fourrey C."/>
            <person name="LaButti K."/>
            <person name="Lindquist E.A."/>
            <person name="Lipzen A."/>
            <person name="Lundell T."/>
            <person name="Morin E."/>
            <person name="Murat C."/>
            <person name="Sun H."/>
            <person name="Tunlid A."/>
            <person name="Henrissat B."/>
            <person name="Grigoriev I.V."/>
            <person name="Hibbett D.S."/>
            <person name="Martin F."/>
            <person name="Nordberg H.P."/>
            <person name="Cantor M.N."/>
            <person name="Hua S.X."/>
        </authorList>
    </citation>
    <scope>NUCLEOTIDE SEQUENCE [LARGE SCALE GENOMIC DNA]</scope>
    <source>
        <strain evidence="1 2">MUT 4182</strain>
    </source>
</reference>
<organism evidence="1 2">
    <name type="scientific">Tulasnella calospora MUT 4182</name>
    <dbReference type="NCBI Taxonomy" id="1051891"/>
    <lineage>
        <taxon>Eukaryota</taxon>
        <taxon>Fungi</taxon>
        <taxon>Dikarya</taxon>
        <taxon>Basidiomycota</taxon>
        <taxon>Agaricomycotina</taxon>
        <taxon>Agaricomycetes</taxon>
        <taxon>Cantharellales</taxon>
        <taxon>Tulasnellaceae</taxon>
        <taxon>Tulasnella</taxon>
    </lineage>
</organism>